<keyword evidence="4" id="KW-1185">Reference proteome</keyword>
<proteinExistence type="predicted"/>
<feature type="signal peptide" evidence="2">
    <location>
        <begin position="1"/>
        <end position="31"/>
    </location>
</feature>
<evidence type="ECO:0000313" key="3">
    <source>
        <dbReference type="EMBL" id="AQP47503.1"/>
    </source>
</evidence>
<dbReference type="Proteomes" id="UP000188145">
    <property type="component" value="Chromosome"/>
</dbReference>
<dbReference type="OrthoDB" id="9861445at2"/>
<dbReference type="EMBL" id="CP019606">
    <property type="protein sequence ID" value="AQP47503.1"/>
    <property type="molecule type" value="Genomic_DNA"/>
</dbReference>
<protein>
    <submittedName>
        <fullName evidence="3">Uncharacterized protein</fullName>
    </submittedName>
</protein>
<reference evidence="4" key="1">
    <citation type="submission" date="2017-02" db="EMBL/GenBank/DDBJ databases">
        <title>Tessaracoccus aquaemaris sp. nov., isolated from the intestine of a Korean rockfish, Sebastes schlegelii, in a marine aquaculture pond.</title>
        <authorList>
            <person name="Tak E.J."/>
            <person name="Bae J.-W."/>
        </authorList>
    </citation>
    <scope>NUCLEOTIDE SEQUENCE [LARGE SCALE GENOMIC DNA]</scope>
    <source>
        <strain evidence="4">NSG39</strain>
    </source>
</reference>
<evidence type="ECO:0000256" key="1">
    <source>
        <dbReference type="SAM" id="MobiDB-lite"/>
    </source>
</evidence>
<organism evidence="3 4">
    <name type="scientific">Tessaracoccus aquimaris</name>
    <dbReference type="NCBI Taxonomy" id="1332264"/>
    <lineage>
        <taxon>Bacteria</taxon>
        <taxon>Bacillati</taxon>
        <taxon>Actinomycetota</taxon>
        <taxon>Actinomycetes</taxon>
        <taxon>Propionibacteriales</taxon>
        <taxon>Propionibacteriaceae</taxon>
        <taxon>Tessaracoccus</taxon>
    </lineage>
</organism>
<evidence type="ECO:0000256" key="2">
    <source>
        <dbReference type="SAM" id="SignalP"/>
    </source>
</evidence>
<feature type="chain" id="PRO_5013270071" evidence="2">
    <location>
        <begin position="32"/>
        <end position="263"/>
    </location>
</feature>
<dbReference type="RefSeq" id="WP_077685834.1">
    <property type="nucleotide sequence ID" value="NZ_CP019606.1"/>
</dbReference>
<sequence length="263" mass="26475">MSILKKLGAITGASALVGAGLVAVSGSLAMAAPMTASWDSTYYVPGDTATLTVSGCEAGGTVNVGLPGATEPQKILVPESGVVAPIEFTTPDDKYGDLKANVYCTTAENQDGEGTDATAAAYVLGSNLVAVPSSFKLGDTIQVTAGEFVPGDAVTLKVNTQAGKTVWTLPMGKAGEDKSVVSKVTFPDTLECGTYIVNVSSKSAVKANEVEAELYMCGATPTPTPTATSSSSSTPTVKPSPSKSPTKAPTKKPGKPGLPHTGA</sequence>
<name>A0A1Q2CN15_9ACTN</name>
<dbReference type="AlphaFoldDB" id="A0A1Q2CN15"/>
<evidence type="ECO:0000313" key="4">
    <source>
        <dbReference type="Proteomes" id="UP000188145"/>
    </source>
</evidence>
<accession>A0A1Q2CN15</accession>
<dbReference type="STRING" id="1332264.BW730_08365"/>
<feature type="compositionally biased region" description="Low complexity" evidence="1">
    <location>
        <begin position="221"/>
        <end position="248"/>
    </location>
</feature>
<dbReference type="KEGG" id="tes:BW730_08365"/>
<gene>
    <name evidence="3" type="ORF">BW730_08365</name>
</gene>
<feature type="region of interest" description="Disordered" evidence="1">
    <location>
        <begin position="221"/>
        <end position="263"/>
    </location>
</feature>
<keyword evidence="2" id="KW-0732">Signal</keyword>